<dbReference type="EMBL" id="JAINDJ010000002">
    <property type="protein sequence ID" value="KAG9458750.1"/>
    <property type="molecule type" value="Genomic_DNA"/>
</dbReference>
<name>A0AAV7FC19_ARIFI</name>
<dbReference type="Proteomes" id="UP000825729">
    <property type="component" value="Unassembled WGS sequence"/>
</dbReference>
<protein>
    <submittedName>
        <fullName evidence="1">Uncharacterized protein</fullName>
    </submittedName>
</protein>
<comment type="caution">
    <text evidence="1">The sequence shown here is derived from an EMBL/GenBank/DDBJ whole genome shotgun (WGS) entry which is preliminary data.</text>
</comment>
<keyword evidence="2" id="KW-1185">Reference proteome</keyword>
<gene>
    <name evidence="1" type="ORF">H6P81_003258</name>
</gene>
<dbReference type="AlphaFoldDB" id="A0AAV7FC19"/>
<accession>A0AAV7FC19</accession>
<evidence type="ECO:0000313" key="2">
    <source>
        <dbReference type="Proteomes" id="UP000825729"/>
    </source>
</evidence>
<reference evidence="1 2" key="1">
    <citation type="submission" date="2021-07" db="EMBL/GenBank/DDBJ databases">
        <title>The Aristolochia fimbriata genome: insights into angiosperm evolution, floral development and chemical biosynthesis.</title>
        <authorList>
            <person name="Jiao Y."/>
        </authorList>
    </citation>
    <scope>NUCLEOTIDE SEQUENCE [LARGE SCALE GENOMIC DNA]</scope>
    <source>
        <strain evidence="1">IBCAS-2021</strain>
        <tissue evidence="1">Leaf</tissue>
    </source>
</reference>
<proteinExistence type="predicted"/>
<organism evidence="1 2">
    <name type="scientific">Aristolochia fimbriata</name>
    <name type="common">White veined hardy Dutchman's pipe vine</name>
    <dbReference type="NCBI Taxonomy" id="158543"/>
    <lineage>
        <taxon>Eukaryota</taxon>
        <taxon>Viridiplantae</taxon>
        <taxon>Streptophyta</taxon>
        <taxon>Embryophyta</taxon>
        <taxon>Tracheophyta</taxon>
        <taxon>Spermatophyta</taxon>
        <taxon>Magnoliopsida</taxon>
        <taxon>Magnoliidae</taxon>
        <taxon>Piperales</taxon>
        <taxon>Aristolochiaceae</taxon>
        <taxon>Aristolochia</taxon>
    </lineage>
</organism>
<sequence length="71" mass="7946">MVMLSVDEGMKREEAPKGIRLDEIQKKCTHGCQSSSHVTLTRARGRRYVTGSVKIGDKLDFRECGWTCGSD</sequence>
<evidence type="ECO:0000313" key="1">
    <source>
        <dbReference type="EMBL" id="KAG9458750.1"/>
    </source>
</evidence>